<sequence length="93" mass="10800">MSRVLSSPPLSESLQDDVLHVAWPHQGVKKENLYIEISDTTIYIGNMQREILRIFMVSSSHDCTTLRAFYKEDHVLFIIKPRKGSLTRRVLIE</sequence>
<reference evidence="1 2" key="1">
    <citation type="submission" date="2016-11" db="EMBL/GenBank/DDBJ databases">
        <authorList>
            <consortium name="Urmite Genomes"/>
        </authorList>
    </citation>
    <scope>NUCLEOTIDE SEQUENCE [LARGE SCALE GENOMIC DNA]</scope>
    <source>
        <strain evidence="1 2">A11</strain>
    </source>
</reference>
<dbReference type="RefSeq" id="YP_009329390.1">
    <property type="nucleotide sequence ID" value="NC_032108.1"/>
</dbReference>
<name>A0A1M7XVF8_9VIRU</name>
<protein>
    <submittedName>
        <fullName evidence="1">Uncharacterized protein</fullName>
    </submittedName>
</protein>
<organism evidence="1 2">
    <name type="scientific">Cedratvirus A11</name>
    <dbReference type="NCBI Taxonomy" id="1903266"/>
    <lineage>
        <taxon>Viruses</taxon>
        <taxon>Pithoviruses</taxon>
        <taxon>Orthocedratvirinae</taxon>
        <taxon>Alphacedratvirus</taxon>
        <taxon>Alphacedratvirus aljazairmassiliense</taxon>
    </lineage>
</organism>
<accession>A0A1M7XVF8</accession>
<evidence type="ECO:0000313" key="1">
    <source>
        <dbReference type="EMBL" id="SHO33518.1"/>
    </source>
</evidence>
<dbReference type="GeneID" id="30523429"/>
<evidence type="ECO:0000313" key="2">
    <source>
        <dbReference type="Proteomes" id="UP000201465"/>
    </source>
</evidence>
<dbReference type="EMBL" id="LT671577">
    <property type="protein sequence ID" value="SHO33518.1"/>
    <property type="molecule type" value="Genomic_DNA"/>
</dbReference>
<dbReference type="Proteomes" id="UP000201465">
    <property type="component" value="Segment"/>
</dbReference>
<gene>
    <name evidence="1" type="ORF">BQ3484_450</name>
</gene>
<proteinExistence type="predicted"/>
<dbReference type="KEGG" id="vg:30523429"/>
<keyword evidence="2" id="KW-1185">Reference proteome</keyword>